<feature type="region of interest" description="Disordered" evidence="1">
    <location>
        <begin position="200"/>
        <end position="243"/>
    </location>
</feature>
<reference evidence="2 3" key="1">
    <citation type="submission" date="2014-05" db="EMBL/GenBank/DDBJ databases">
        <title>Complete genome sequence of the Streptomyces mutabilis TRM45540.</title>
        <authorList>
            <person name="Luo X."/>
            <person name="Zhang L."/>
        </authorList>
    </citation>
    <scope>NUCLEOTIDE SEQUENCE [LARGE SCALE GENOMIC DNA]</scope>
    <source>
        <strain evidence="2 3">TRM45540</strain>
    </source>
</reference>
<sequence length="243" mass="26079">MSRDSNTILLRQQYTGEPRQAAHAFYQARGLYFGLVPDTTDPAQQLLEAVLVRTLARPHPQIPAHAAADTFFGLRGVSPDLDTLVLWPHPDHLTQLLGRILPVRTDSGIAGIPGLQARPHPSRTDTLLLARPGHRAHLTLRARPATLQQTEDHILAAGLEPLWPSAPRSPASGRHGTAWSAPCRPRRRHCGAALCAAPACTPARGRTGPVPRPSPDSWTAPSPSASLPALSARPEARPEASSP</sequence>
<dbReference type="Proteomes" id="UP000029095">
    <property type="component" value="Unassembled WGS sequence"/>
</dbReference>
<name>A0A086MRF1_9ACTN</name>
<dbReference type="STRING" id="1915400.FM21_35015"/>
<keyword evidence="3" id="KW-1185">Reference proteome</keyword>
<organism evidence="2 3">
    <name type="scientific">Streptomyces mutabilis</name>
    <dbReference type="NCBI Taxonomy" id="67332"/>
    <lineage>
        <taxon>Bacteria</taxon>
        <taxon>Bacillati</taxon>
        <taxon>Actinomycetota</taxon>
        <taxon>Actinomycetes</taxon>
        <taxon>Kitasatosporales</taxon>
        <taxon>Streptomycetaceae</taxon>
        <taxon>Streptomyces</taxon>
    </lineage>
</organism>
<dbReference type="EMBL" id="JNFQ01000007">
    <property type="protein sequence ID" value="KFG71469.1"/>
    <property type="molecule type" value="Genomic_DNA"/>
</dbReference>
<dbReference type="AlphaFoldDB" id="A0A086MRF1"/>
<comment type="caution">
    <text evidence="2">The sequence shown here is derived from an EMBL/GenBank/DDBJ whole genome shotgun (WGS) entry which is preliminary data.</text>
</comment>
<accession>A0A086MRF1</accession>
<gene>
    <name evidence="2" type="ORF">FM21_35015</name>
</gene>
<protein>
    <submittedName>
        <fullName evidence="2">Uncharacterized protein</fullName>
    </submittedName>
</protein>
<feature type="compositionally biased region" description="Low complexity" evidence="1">
    <location>
        <begin position="220"/>
        <end position="233"/>
    </location>
</feature>
<evidence type="ECO:0000313" key="3">
    <source>
        <dbReference type="Proteomes" id="UP000029095"/>
    </source>
</evidence>
<proteinExistence type="predicted"/>
<evidence type="ECO:0000313" key="2">
    <source>
        <dbReference type="EMBL" id="KFG71469.1"/>
    </source>
</evidence>
<feature type="compositionally biased region" description="Basic and acidic residues" evidence="1">
    <location>
        <begin position="234"/>
        <end position="243"/>
    </location>
</feature>
<evidence type="ECO:0000256" key="1">
    <source>
        <dbReference type="SAM" id="MobiDB-lite"/>
    </source>
</evidence>
<dbReference type="HOGENOM" id="CLU_1142094_0_0_11"/>
<dbReference type="RefSeq" id="WP_043385977.1">
    <property type="nucleotide sequence ID" value="NZ_KN039950.1"/>
</dbReference>